<dbReference type="PROSITE" id="PS00356">
    <property type="entry name" value="HTH_LACI_1"/>
    <property type="match status" value="1"/>
</dbReference>
<proteinExistence type="predicted"/>
<dbReference type="AlphaFoldDB" id="A0A109IK93"/>
<dbReference type="GO" id="GO:0000976">
    <property type="term" value="F:transcription cis-regulatory region binding"/>
    <property type="evidence" value="ECO:0007669"/>
    <property type="project" value="TreeGrafter"/>
</dbReference>
<accession>A0A109IK93</accession>
<dbReference type="OrthoDB" id="3510266at2"/>
<evidence type="ECO:0000313" key="2">
    <source>
        <dbReference type="Proteomes" id="UP000198226"/>
    </source>
</evidence>
<gene>
    <name evidence="1" type="ORF">GA0070623_0839</name>
</gene>
<dbReference type="SMART" id="SM00354">
    <property type="entry name" value="HTH_LACI"/>
    <property type="match status" value="1"/>
</dbReference>
<dbReference type="PANTHER" id="PTHR30146:SF153">
    <property type="entry name" value="LACTOSE OPERON REPRESSOR"/>
    <property type="match status" value="1"/>
</dbReference>
<dbReference type="SUPFAM" id="SSF47413">
    <property type="entry name" value="lambda repressor-like DNA-binding domains"/>
    <property type="match status" value="1"/>
</dbReference>
<dbReference type="Gene3D" id="1.10.260.40">
    <property type="entry name" value="lambda repressor-like DNA-binding domains"/>
    <property type="match status" value="1"/>
</dbReference>
<dbReference type="PANTHER" id="PTHR30146">
    <property type="entry name" value="LACI-RELATED TRANSCRIPTIONAL REPRESSOR"/>
    <property type="match status" value="1"/>
</dbReference>
<dbReference type="Proteomes" id="UP000198226">
    <property type="component" value="Chromosome I"/>
</dbReference>
<dbReference type="InterPro" id="IPR028082">
    <property type="entry name" value="Peripla_BP_I"/>
</dbReference>
<keyword evidence="2" id="KW-1185">Reference proteome</keyword>
<dbReference type="Pfam" id="PF00356">
    <property type="entry name" value="LacI"/>
    <property type="match status" value="1"/>
</dbReference>
<dbReference type="CDD" id="cd01392">
    <property type="entry name" value="HTH_LacI"/>
    <property type="match status" value="1"/>
</dbReference>
<dbReference type="InterPro" id="IPR046335">
    <property type="entry name" value="LacI/GalR-like_sensor"/>
</dbReference>
<dbReference type="SUPFAM" id="SSF53822">
    <property type="entry name" value="Periplasmic binding protein-like I"/>
    <property type="match status" value="1"/>
</dbReference>
<dbReference type="InterPro" id="IPR000843">
    <property type="entry name" value="HTH_LacI"/>
</dbReference>
<sequence>MAEDRATLSEIATAAGVSVPTVSKVLNGRPDVAPATRRRIQDLLDRRSYTARRAPAMPGAAGLIDLVFKDLGSPWAMQILDGVEELAYRAGVGVVVSAVHGRSRSRPDRRWIEQLSKRRCDGVLLVLSDLSPSQQGQLDELGIPVVIIDPAGQPGAGIPSVGATNWSGGVAAAEHLLDLGHHRIAVIGGPPTVPCSRARLDGYRAAMNAANRKIPAGYVRHGDFTSPSGYREMNALLDLAQPPTAVFACADEMALGAYEALYERGARVPDDISIVGFDDLDSARWAAPPLTTVRQPLAEMAGMATRMLLSLVAGEGLDSHRIELATPLIVRQSTRRLP</sequence>
<reference evidence="2" key="1">
    <citation type="submission" date="2016-06" db="EMBL/GenBank/DDBJ databases">
        <authorList>
            <person name="Varghese N."/>
            <person name="Submissions Spin"/>
        </authorList>
    </citation>
    <scope>NUCLEOTIDE SEQUENCE [LARGE SCALE GENOMIC DNA]</scope>
    <source>
        <strain evidence="2">DSM 44983</strain>
    </source>
</reference>
<dbReference type="RefSeq" id="WP_067308301.1">
    <property type="nucleotide sequence ID" value="NZ_LRMV01000063.1"/>
</dbReference>
<organism evidence="1 2">
    <name type="scientific">Micromonospora rifamycinica</name>
    <dbReference type="NCBI Taxonomy" id="291594"/>
    <lineage>
        <taxon>Bacteria</taxon>
        <taxon>Bacillati</taxon>
        <taxon>Actinomycetota</taxon>
        <taxon>Actinomycetes</taxon>
        <taxon>Micromonosporales</taxon>
        <taxon>Micromonosporaceae</taxon>
        <taxon>Micromonospora</taxon>
    </lineage>
</organism>
<protein>
    <submittedName>
        <fullName evidence="1">Transcriptional regulator, LacI family</fullName>
    </submittedName>
</protein>
<dbReference type="InterPro" id="IPR010982">
    <property type="entry name" value="Lambda_DNA-bd_dom_sf"/>
</dbReference>
<dbReference type="EMBL" id="LT607752">
    <property type="protein sequence ID" value="SCG41940.1"/>
    <property type="molecule type" value="Genomic_DNA"/>
</dbReference>
<name>A0A109IK93_9ACTN</name>
<dbReference type="GO" id="GO:0003700">
    <property type="term" value="F:DNA-binding transcription factor activity"/>
    <property type="evidence" value="ECO:0007669"/>
    <property type="project" value="TreeGrafter"/>
</dbReference>
<dbReference type="PROSITE" id="PS50932">
    <property type="entry name" value="HTH_LACI_2"/>
    <property type="match status" value="1"/>
</dbReference>
<dbReference type="Pfam" id="PF13377">
    <property type="entry name" value="Peripla_BP_3"/>
    <property type="match status" value="1"/>
</dbReference>
<dbReference type="CDD" id="cd06296">
    <property type="entry name" value="PBP1_CatR-like"/>
    <property type="match status" value="1"/>
</dbReference>
<evidence type="ECO:0000313" key="1">
    <source>
        <dbReference type="EMBL" id="SCG41940.1"/>
    </source>
</evidence>
<dbReference type="Gene3D" id="3.40.50.2300">
    <property type="match status" value="2"/>
</dbReference>